<accession>A0A9X6ZC87</accession>
<comment type="caution">
    <text evidence="2">The sequence shown here is derived from an EMBL/GenBank/DDBJ whole genome shotgun (WGS) entry which is preliminary data.</text>
</comment>
<evidence type="ECO:0000256" key="1">
    <source>
        <dbReference type="SAM" id="Phobius"/>
    </source>
</evidence>
<gene>
    <name evidence="2" type="ORF">CN357_32820</name>
</gene>
<proteinExistence type="predicted"/>
<dbReference type="Proteomes" id="UP000220210">
    <property type="component" value="Unassembled WGS sequence"/>
</dbReference>
<evidence type="ECO:0000313" key="2">
    <source>
        <dbReference type="EMBL" id="PFF40813.1"/>
    </source>
</evidence>
<dbReference type="EMBL" id="NTSO01000035">
    <property type="protein sequence ID" value="PFF40813.1"/>
    <property type="molecule type" value="Genomic_DNA"/>
</dbReference>
<evidence type="ECO:0000313" key="3">
    <source>
        <dbReference type="Proteomes" id="UP000220210"/>
    </source>
</evidence>
<reference evidence="2 3" key="1">
    <citation type="submission" date="2017-09" db="EMBL/GenBank/DDBJ databases">
        <title>Large-scale bioinformatics analysis of Bacillus genomes uncovers conserved roles of natural products in bacterial physiology.</title>
        <authorList>
            <consortium name="Agbiome Team Llc"/>
            <person name="Bleich R.M."/>
            <person name="Kirk G.J."/>
            <person name="Santa Maria K.C."/>
            <person name="Allen S.E."/>
            <person name="Farag S."/>
            <person name="Shank E.A."/>
            <person name="Bowers A."/>
        </authorList>
    </citation>
    <scope>NUCLEOTIDE SEQUENCE [LARGE SCALE GENOMIC DNA]</scope>
    <source>
        <strain evidence="2 3">AFS020204</strain>
    </source>
</reference>
<protein>
    <submittedName>
        <fullName evidence="2">Uncharacterized protein</fullName>
    </submittedName>
</protein>
<sequence>MKKIFMLLGARTPILSILMTILFFSILIYSANIYQVDHLVKLDVEIESYSNNEVIFSYKGKEGELAIGSHIYLGYSQQTTLLEGTIVNVINRNHVAKVNGLEKINRDLLNTSHGVIKIIDKKEPIIRRLIR</sequence>
<dbReference type="AlphaFoldDB" id="A0A9X6ZC87"/>
<keyword evidence="1" id="KW-1133">Transmembrane helix</keyword>
<feature type="transmembrane region" description="Helical" evidence="1">
    <location>
        <begin position="12"/>
        <end position="31"/>
    </location>
</feature>
<organism evidence="2 3">
    <name type="scientific">Bacillus cereus</name>
    <dbReference type="NCBI Taxonomy" id="1396"/>
    <lineage>
        <taxon>Bacteria</taxon>
        <taxon>Bacillati</taxon>
        <taxon>Bacillota</taxon>
        <taxon>Bacilli</taxon>
        <taxon>Bacillales</taxon>
        <taxon>Bacillaceae</taxon>
        <taxon>Bacillus</taxon>
        <taxon>Bacillus cereus group</taxon>
    </lineage>
</organism>
<dbReference type="RefSeq" id="WP_000719176.1">
    <property type="nucleotide sequence ID" value="NZ_CP115306.1"/>
</dbReference>
<keyword evidence="1" id="KW-0812">Transmembrane</keyword>
<keyword evidence="1" id="KW-0472">Membrane</keyword>
<name>A0A9X6ZC87_BACCE</name>